<reference evidence="2" key="1">
    <citation type="submission" date="2023-06" db="EMBL/GenBank/DDBJ databases">
        <authorList>
            <consortium name="Lawrence Berkeley National Laboratory"/>
            <person name="Ahrendt S."/>
            <person name="Sahu N."/>
            <person name="Indic B."/>
            <person name="Wong-Bajracharya J."/>
            <person name="Merenyi Z."/>
            <person name="Ke H.-M."/>
            <person name="Monk M."/>
            <person name="Kocsube S."/>
            <person name="Drula E."/>
            <person name="Lipzen A."/>
            <person name="Balint B."/>
            <person name="Henrissat B."/>
            <person name="Andreopoulos B."/>
            <person name="Martin F.M."/>
            <person name="Harder C.B."/>
            <person name="Rigling D."/>
            <person name="Ford K.L."/>
            <person name="Foster G.D."/>
            <person name="Pangilinan J."/>
            <person name="Papanicolaou A."/>
            <person name="Barry K."/>
            <person name="LaButti K."/>
            <person name="Viragh M."/>
            <person name="Koriabine M."/>
            <person name="Yan M."/>
            <person name="Riley R."/>
            <person name="Champramary S."/>
            <person name="Plett K.L."/>
            <person name="Tsai I.J."/>
            <person name="Slot J."/>
            <person name="Sipos G."/>
            <person name="Plett J."/>
            <person name="Nagy L.G."/>
            <person name="Grigoriev I.V."/>
        </authorList>
    </citation>
    <scope>NUCLEOTIDE SEQUENCE</scope>
    <source>
        <strain evidence="2">HWK02</strain>
    </source>
</reference>
<keyword evidence="3" id="KW-1185">Reference proteome</keyword>
<accession>A0AA39TJL7</accession>
<dbReference type="EMBL" id="JAUEPU010000032">
    <property type="protein sequence ID" value="KAK0491891.1"/>
    <property type="molecule type" value="Genomic_DNA"/>
</dbReference>
<protein>
    <submittedName>
        <fullName evidence="2">Uncharacterized protein</fullName>
    </submittedName>
</protein>
<dbReference type="AlphaFoldDB" id="A0AA39TJL7"/>
<name>A0AA39TJL7_9AGAR</name>
<gene>
    <name evidence="2" type="ORF">EDD18DRAFT_1358319</name>
</gene>
<feature type="region of interest" description="Disordered" evidence="1">
    <location>
        <begin position="276"/>
        <end position="301"/>
    </location>
</feature>
<feature type="compositionally biased region" description="Pro residues" evidence="1">
    <location>
        <begin position="278"/>
        <end position="289"/>
    </location>
</feature>
<sequence length="301" mass="33919">MSRNENSSIIWCYGFENATRFRSDGIYNSHQYRLRFTNTLHDLIALGLRPSPEHEAESRHRNPAMSLFTFIDDSVTIQAHTWHLLCGSTTSGSWRLGVQVMGDPSTLTYTTQHLASVHCRFSLASWVADGKVTMYTDDVLNDGSPIKKHQCQVKFVTGHMENVFIHREPIKLVSGRFQGVDKWDVGRSVQRRGYDSVPTSFALHNICHHYAFGLRHIESRNTRLRSKLGQTNIVTAVPVLIDDDDDDASPPTPLCTTPTRIRLLSVPTAPRQPFLLLKPPPSLLPPTPTPTQDTFTRATES</sequence>
<proteinExistence type="predicted"/>
<evidence type="ECO:0000313" key="3">
    <source>
        <dbReference type="Proteomes" id="UP001175228"/>
    </source>
</evidence>
<feature type="compositionally biased region" description="Low complexity" evidence="1">
    <location>
        <begin position="290"/>
        <end position="301"/>
    </location>
</feature>
<dbReference type="Proteomes" id="UP001175228">
    <property type="component" value="Unassembled WGS sequence"/>
</dbReference>
<evidence type="ECO:0000313" key="2">
    <source>
        <dbReference type="EMBL" id="KAK0491891.1"/>
    </source>
</evidence>
<evidence type="ECO:0000256" key="1">
    <source>
        <dbReference type="SAM" id="MobiDB-lite"/>
    </source>
</evidence>
<comment type="caution">
    <text evidence="2">The sequence shown here is derived from an EMBL/GenBank/DDBJ whole genome shotgun (WGS) entry which is preliminary data.</text>
</comment>
<organism evidence="2 3">
    <name type="scientific">Armillaria luteobubalina</name>
    <dbReference type="NCBI Taxonomy" id="153913"/>
    <lineage>
        <taxon>Eukaryota</taxon>
        <taxon>Fungi</taxon>
        <taxon>Dikarya</taxon>
        <taxon>Basidiomycota</taxon>
        <taxon>Agaricomycotina</taxon>
        <taxon>Agaricomycetes</taxon>
        <taxon>Agaricomycetidae</taxon>
        <taxon>Agaricales</taxon>
        <taxon>Marasmiineae</taxon>
        <taxon>Physalacriaceae</taxon>
        <taxon>Armillaria</taxon>
    </lineage>
</organism>